<feature type="region of interest" description="Disordered" evidence="1">
    <location>
        <begin position="27"/>
        <end position="47"/>
    </location>
</feature>
<dbReference type="Proteomes" id="UP000263753">
    <property type="component" value="Chromosome"/>
</dbReference>
<dbReference type="AlphaFoldDB" id="A0A3B7LYT0"/>
<evidence type="ECO:0000313" key="3">
    <source>
        <dbReference type="EMBL" id="AXY56757.1"/>
    </source>
</evidence>
<evidence type="ECO:0008006" key="5">
    <source>
        <dbReference type="Google" id="ProtNLM"/>
    </source>
</evidence>
<gene>
    <name evidence="3" type="ORF">CDG60_09385</name>
</gene>
<dbReference type="KEGG" id="achi:CDG60_09385"/>
<reference evidence="4" key="1">
    <citation type="submission" date="2018-09" db="EMBL/GenBank/DDBJ databases">
        <title>The complete genome of Acinetobacter sp. strain WCHAc010005.</title>
        <authorList>
            <person name="Hu Y."/>
            <person name="Long H."/>
            <person name="Feng Y."/>
            <person name="Zong Z."/>
        </authorList>
    </citation>
    <scope>NUCLEOTIDE SEQUENCE [LARGE SCALE GENOMIC DNA]</scope>
    <source>
        <strain evidence="4">WCHAc010005</strain>
    </source>
</reference>
<feature type="signal peptide" evidence="2">
    <location>
        <begin position="1"/>
        <end position="20"/>
    </location>
</feature>
<feature type="chain" id="PRO_5017698489" description="Lipoprotein" evidence="2">
    <location>
        <begin position="21"/>
        <end position="178"/>
    </location>
</feature>
<protein>
    <recommendedName>
        <fullName evidence="5">Lipoprotein</fullName>
    </recommendedName>
</protein>
<organism evidence="3 4">
    <name type="scientific">Acinetobacter chinensis</name>
    <dbReference type="NCBI Taxonomy" id="2004650"/>
    <lineage>
        <taxon>Bacteria</taxon>
        <taxon>Pseudomonadati</taxon>
        <taxon>Pseudomonadota</taxon>
        <taxon>Gammaproteobacteria</taxon>
        <taxon>Moraxellales</taxon>
        <taxon>Moraxellaceae</taxon>
        <taxon>Acinetobacter</taxon>
    </lineage>
</organism>
<name>A0A3B7LYT0_9GAMM</name>
<dbReference type="EMBL" id="CP032134">
    <property type="protein sequence ID" value="AXY56757.1"/>
    <property type="molecule type" value="Genomic_DNA"/>
</dbReference>
<sequence length="178" mass="19447">MKIKILALSILFLTTLSACQSEYESTGKHSETATFTEQVSKMEDAGELPRLDRTDTVAGIDADDNGIRDDIDVYIGRIYTSEEQQKAASQFAKILQASLLVNKEDKIAVKAASIANTKAITCIFDKFPNGEASNNESVVQYILGITTNTKIRLLEYVAFDKALDGTVISIPNGEVCDE</sequence>
<evidence type="ECO:0000256" key="2">
    <source>
        <dbReference type="SAM" id="SignalP"/>
    </source>
</evidence>
<dbReference type="RefSeq" id="WP_087514075.1">
    <property type="nucleotide sequence ID" value="NZ_CP032134.1"/>
</dbReference>
<accession>A0A3B7LYT0</accession>
<evidence type="ECO:0000313" key="4">
    <source>
        <dbReference type="Proteomes" id="UP000263753"/>
    </source>
</evidence>
<evidence type="ECO:0000256" key="1">
    <source>
        <dbReference type="SAM" id="MobiDB-lite"/>
    </source>
</evidence>
<proteinExistence type="predicted"/>
<dbReference type="PROSITE" id="PS51257">
    <property type="entry name" value="PROKAR_LIPOPROTEIN"/>
    <property type="match status" value="1"/>
</dbReference>
<keyword evidence="2" id="KW-0732">Signal</keyword>